<dbReference type="Gene3D" id="3.90.1140.10">
    <property type="entry name" value="Cyclic phosphodiesterase"/>
    <property type="match status" value="1"/>
</dbReference>
<dbReference type="PANTHER" id="PTHR40037">
    <property type="entry name" value="PHOSPHOESTERASE YJCG-RELATED"/>
    <property type="match status" value="1"/>
</dbReference>
<comment type="caution">
    <text evidence="1">The sequence shown here is derived from an EMBL/GenBank/DDBJ whole genome shotgun (WGS) entry which is preliminary data.</text>
</comment>
<sequence length="203" mass="20965">MDLPVPAPSQCVVGLTIPLPEPWAAQVRIVRAGAGDPLAHVIAPHVTLLPPTVVERGDVPAIAAHVERVAGRTAPFVLRARGVGTFRPVSPVVYVALQDGGPQCDVLQQMLRRQGGPLATALRFPFHPHITLAHEVSDDSLDAAARAGADIDARFVVERISLHRLAEDGSWQTLIAPALAGGPADAGAGSGGRAAPQVGDNGG</sequence>
<dbReference type="EMBL" id="JAPTMY010000037">
    <property type="protein sequence ID" value="MCZ0859036.1"/>
    <property type="molecule type" value="Genomic_DNA"/>
</dbReference>
<dbReference type="RefSeq" id="WP_268918340.1">
    <property type="nucleotide sequence ID" value="NZ_CP124548.1"/>
</dbReference>
<evidence type="ECO:0000313" key="2">
    <source>
        <dbReference type="Proteomes" id="UP001072034"/>
    </source>
</evidence>
<accession>A0ABT4IBY1</accession>
<dbReference type="InterPro" id="IPR050580">
    <property type="entry name" value="2H_phosphoesterase_YjcG-like"/>
</dbReference>
<gene>
    <name evidence="1" type="ORF">OHJ16_13400</name>
</gene>
<dbReference type="Proteomes" id="UP001072034">
    <property type="component" value="Unassembled WGS sequence"/>
</dbReference>
<keyword evidence="1" id="KW-0436">Ligase</keyword>
<dbReference type="SUPFAM" id="SSF55144">
    <property type="entry name" value="LigT-like"/>
    <property type="match status" value="1"/>
</dbReference>
<protein>
    <submittedName>
        <fullName evidence="1">2'-5' RNA ligase family protein</fullName>
    </submittedName>
</protein>
<dbReference type="PANTHER" id="PTHR40037:SF1">
    <property type="entry name" value="PHOSPHOESTERASE SAOUHSC_00951-RELATED"/>
    <property type="match status" value="1"/>
</dbReference>
<dbReference type="InterPro" id="IPR009097">
    <property type="entry name" value="Cyclic_Pdiesterase"/>
</dbReference>
<organism evidence="1 2">
    <name type="scientific">Actinomyces israelii</name>
    <dbReference type="NCBI Taxonomy" id="1659"/>
    <lineage>
        <taxon>Bacteria</taxon>
        <taxon>Bacillati</taxon>
        <taxon>Actinomycetota</taxon>
        <taxon>Actinomycetes</taxon>
        <taxon>Actinomycetales</taxon>
        <taxon>Actinomycetaceae</taxon>
        <taxon>Actinomyces</taxon>
    </lineage>
</organism>
<dbReference type="Pfam" id="PF13563">
    <property type="entry name" value="2_5_RNA_ligase2"/>
    <property type="match status" value="1"/>
</dbReference>
<evidence type="ECO:0000313" key="1">
    <source>
        <dbReference type="EMBL" id="MCZ0859036.1"/>
    </source>
</evidence>
<dbReference type="GO" id="GO:0016874">
    <property type="term" value="F:ligase activity"/>
    <property type="evidence" value="ECO:0007669"/>
    <property type="project" value="UniProtKB-KW"/>
</dbReference>
<keyword evidence="2" id="KW-1185">Reference proteome</keyword>
<reference evidence="1" key="1">
    <citation type="submission" date="2022-10" db="EMBL/GenBank/DDBJ databases">
        <title>Genome sequence of Actinomyces israelii ATCC 10048.</title>
        <authorList>
            <person name="Watt R.M."/>
            <person name="Tong W.M."/>
        </authorList>
    </citation>
    <scope>NUCLEOTIDE SEQUENCE</scope>
    <source>
        <strain evidence="1">ATCC 10048</strain>
    </source>
</reference>
<name>A0ABT4IBY1_9ACTO</name>
<proteinExistence type="predicted"/>